<dbReference type="RefSeq" id="WP_253578936.1">
    <property type="nucleotide sequence ID" value="NZ_JAMFTQ010000014.1"/>
</dbReference>
<dbReference type="PANTHER" id="PTHR43471">
    <property type="entry name" value="ABC TRANSPORTER PERMEASE"/>
    <property type="match status" value="1"/>
</dbReference>
<keyword evidence="2 5" id="KW-0812">Transmembrane</keyword>
<feature type="transmembrane region" description="Helical" evidence="5">
    <location>
        <begin position="176"/>
        <end position="197"/>
    </location>
</feature>
<dbReference type="EMBL" id="JAMFTQ010000014">
    <property type="protein sequence ID" value="MCP1388388.1"/>
    <property type="molecule type" value="Genomic_DNA"/>
</dbReference>
<sequence>MAQETYSPWHTVRTTALREMQIISRSRAVIFTLVILIVATLGMIGFFTWQANKDDAAAAGDSVAVVGVDTQSLSAAGLDPQGAADRAEAERLVRDGDVKAAVVADGTTWDVISDGFPSGSVMDAVEAVAQAQSQAEALQNLGIDPAEYAAAAPQIQVNAVDVDGDEGAEEQFIRQLTAFISLMVMIFTVITFAAQVGSRVTEEKSSRVVELVLASVRPMDFLAGKILGNLAYGFIATAVILGAGALGLNFSGLLDGVPFDWSILPIMLIAWLLGMLFFSALYAAAGAMVQRTEDLQSTQMPILLLIMASAYVPAFGWTSTSETWMQVCSWIPPLSIFAAPLTWAAGDLTSLQLGLSFLLSLAATVLVVWLAARIYRRSILNNGRVTKWSEALKGARA</sequence>
<comment type="subcellular location">
    <subcellularLocation>
        <location evidence="1">Membrane</location>
        <topology evidence="1">Multi-pass membrane protein</topology>
    </subcellularLocation>
</comment>
<accession>A0ABT1G2Y1</accession>
<keyword evidence="3 5" id="KW-1133">Transmembrane helix</keyword>
<evidence type="ECO:0000256" key="5">
    <source>
        <dbReference type="SAM" id="Phobius"/>
    </source>
</evidence>
<dbReference type="PANTHER" id="PTHR43471:SF3">
    <property type="entry name" value="ABC TRANSPORTER PERMEASE PROTEIN NATB"/>
    <property type="match status" value="1"/>
</dbReference>
<feature type="domain" description="ABC-2 type transporter transmembrane" evidence="6">
    <location>
        <begin position="28"/>
        <end position="372"/>
    </location>
</feature>
<feature type="transmembrane region" description="Helical" evidence="5">
    <location>
        <begin position="351"/>
        <end position="372"/>
    </location>
</feature>
<proteinExistence type="predicted"/>
<evidence type="ECO:0000256" key="2">
    <source>
        <dbReference type="ARBA" id="ARBA00022692"/>
    </source>
</evidence>
<keyword evidence="4 5" id="KW-0472">Membrane</keyword>
<evidence type="ECO:0000313" key="8">
    <source>
        <dbReference type="Proteomes" id="UP001204000"/>
    </source>
</evidence>
<dbReference type="InterPro" id="IPR013525">
    <property type="entry name" value="ABC2_TM"/>
</dbReference>
<gene>
    <name evidence="7" type="ORF">M5J20_09340</name>
</gene>
<feature type="transmembrane region" description="Helical" evidence="5">
    <location>
        <begin position="301"/>
        <end position="320"/>
    </location>
</feature>
<protein>
    <submittedName>
        <fullName evidence="7">ABC transporter permease</fullName>
    </submittedName>
</protein>
<name>A0ABT1G2Y1_9CORY</name>
<comment type="caution">
    <text evidence="7">The sequence shown here is derived from an EMBL/GenBank/DDBJ whole genome shotgun (WGS) entry which is preliminary data.</text>
</comment>
<dbReference type="Proteomes" id="UP001204000">
    <property type="component" value="Unassembled WGS sequence"/>
</dbReference>
<evidence type="ECO:0000259" key="6">
    <source>
        <dbReference type="Pfam" id="PF12698"/>
    </source>
</evidence>
<keyword evidence="8" id="KW-1185">Reference proteome</keyword>
<feature type="transmembrane region" description="Helical" evidence="5">
    <location>
        <begin position="226"/>
        <end position="248"/>
    </location>
</feature>
<organism evidence="7 8">
    <name type="scientific">Corynebacterium stercoris</name>
    <dbReference type="NCBI Taxonomy" id="2943490"/>
    <lineage>
        <taxon>Bacteria</taxon>
        <taxon>Bacillati</taxon>
        <taxon>Actinomycetota</taxon>
        <taxon>Actinomycetes</taxon>
        <taxon>Mycobacteriales</taxon>
        <taxon>Corynebacteriaceae</taxon>
        <taxon>Corynebacterium</taxon>
    </lineage>
</organism>
<evidence type="ECO:0000313" key="7">
    <source>
        <dbReference type="EMBL" id="MCP1388388.1"/>
    </source>
</evidence>
<evidence type="ECO:0000256" key="4">
    <source>
        <dbReference type="ARBA" id="ARBA00023136"/>
    </source>
</evidence>
<dbReference type="Pfam" id="PF12698">
    <property type="entry name" value="ABC2_membrane_3"/>
    <property type="match status" value="1"/>
</dbReference>
<reference evidence="7" key="1">
    <citation type="submission" date="2022-05" db="EMBL/GenBank/DDBJ databases">
        <title>Corynebacterium sp. TA-R-1 sp. nov., isolated from human feces.</title>
        <authorList>
            <person name="Shamsuzzaman M."/>
            <person name="Dahal R.H."/>
        </authorList>
    </citation>
    <scope>NUCLEOTIDE SEQUENCE</scope>
    <source>
        <strain evidence="7">TA-R-1</strain>
    </source>
</reference>
<evidence type="ECO:0000256" key="3">
    <source>
        <dbReference type="ARBA" id="ARBA00022989"/>
    </source>
</evidence>
<evidence type="ECO:0000256" key="1">
    <source>
        <dbReference type="ARBA" id="ARBA00004141"/>
    </source>
</evidence>
<feature type="transmembrane region" description="Helical" evidence="5">
    <location>
        <begin position="28"/>
        <end position="49"/>
    </location>
</feature>
<feature type="transmembrane region" description="Helical" evidence="5">
    <location>
        <begin position="268"/>
        <end position="289"/>
    </location>
</feature>